<protein>
    <submittedName>
        <fullName evidence="2">Uncharacterized protein</fullName>
    </submittedName>
</protein>
<feature type="coiled-coil region" evidence="1">
    <location>
        <begin position="3"/>
        <end position="30"/>
    </location>
</feature>
<evidence type="ECO:0000313" key="2">
    <source>
        <dbReference type="EMBL" id="GAG66611.1"/>
    </source>
</evidence>
<reference evidence="2" key="1">
    <citation type="journal article" date="2014" name="Front. Microbiol.">
        <title>High frequency of phylogenetically diverse reductive dehalogenase-homologous genes in deep subseafloor sedimentary metagenomes.</title>
        <authorList>
            <person name="Kawai M."/>
            <person name="Futagami T."/>
            <person name="Toyoda A."/>
            <person name="Takaki Y."/>
            <person name="Nishi S."/>
            <person name="Hori S."/>
            <person name="Arai W."/>
            <person name="Tsubouchi T."/>
            <person name="Morono Y."/>
            <person name="Uchiyama I."/>
            <person name="Ito T."/>
            <person name="Fujiyama A."/>
            <person name="Inagaki F."/>
            <person name="Takami H."/>
        </authorList>
    </citation>
    <scope>NUCLEOTIDE SEQUENCE</scope>
    <source>
        <strain evidence="2">Expedition CK06-06</strain>
    </source>
</reference>
<proteinExistence type="predicted"/>
<evidence type="ECO:0000256" key="1">
    <source>
        <dbReference type="SAM" id="Coils"/>
    </source>
</evidence>
<gene>
    <name evidence="2" type="ORF">S01H4_18024</name>
</gene>
<organism evidence="2">
    <name type="scientific">marine sediment metagenome</name>
    <dbReference type="NCBI Taxonomy" id="412755"/>
    <lineage>
        <taxon>unclassified sequences</taxon>
        <taxon>metagenomes</taxon>
        <taxon>ecological metagenomes</taxon>
    </lineage>
</organism>
<name>X1B3N3_9ZZZZ</name>
<accession>X1B3N3</accession>
<dbReference type="AlphaFoldDB" id="X1B3N3"/>
<dbReference type="EMBL" id="BART01007971">
    <property type="protein sequence ID" value="GAG66611.1"/>
    <property type="molecule type" value="Genomic_DNA"/>
</dbReference>
<sequence length="86" mass="10061">MSEDPLKARIRELEARIRELEDEQAEKDNELIDILYQQEQLEAKVIQLEQFVPEGKKKSKKKQAVDSKSTLKLKEKDGEINCISIY</sequence>
<keyword evidence="1" id="KW-0175">Coiled coil</keyword>
<comment type="caution">
    <text evidence="2">The sequence shown here is derived from an EMBL/GenBank/DDBJ whole genome shotgun (WGS) entry which is preliminary data.</text>
</comment>